<name>A0AA96WYC7_LEPBY</name>
<dbReference type="InterPro" id="IPR052204">
    <property type="entry name" value="PpiC/parvulin_rotamase"/>
</dbReference>
<organism evidence="2">
    <name type="scientific">Leptolyngbya boryana CZ1</name>
    <dbReference type="NCBI Taxonomy" id="3060204"/>
    <lineage>
        <taxon>Bacteria</taxon>
        <taxon>Bacillati</taxon>
        <taxon>Cyanobacteriota</taxon>
        <taxon>Cyanophyceae</taxon>
        <taxon>Leptolyngbyales</taxon>
        <taxon>Leptolyngbyaceae</taxon>
        <taxon>Leptolyngbya group</taxon>
        <taxon>Leptolyngbya</taxon>
    </lineage>
</organism>
<feature type="domain" description="Rhodanese" evidence="1">
    <location>
        <begin position="16"/>
        <end position="108"/>
    </location>
</feature>
<evidence type="ECO:0000313" key="2">
    <source>
        <dbReference type="EMBL" id="WNZ47443.1"/>
    </source>
</evidence>
<reference evidence="2" key="2">
    <citation type="submission" date="2023-07" db="EMBL/GenBank/DDBJ databases">
        <authorList>
            <person name="Bai X.-H."/>
            <person name="Wang H.-H."/>
            <person name="Wang J."/>
            <person name="Ma M.-Y."/>
            <person name="Hu H.-H."/>
            <person name="Song Z.-L."/>
            <person name="Ma H.-G."/>
            <person name="Fan Y."/>
            <person name="Du C.-Y."/>
            <person name="Xu J.-C."/>
        </authorList>
    </citation>
    <scope>NUCLEOTIDE SEQUENCE</scope>
    <source>
        <strain evidence="2">CZ1</strain>
    </source>
</reference>
<reference evidence="2" key="1">
    <citation type="journal article" date="2023" name="Plants (Basel)">
        <title>Genomic Analysis of Leptolyngbya boryana CZ1 Reveals Efficient Carbon Fixation Modules.</title>
        <authorList>
            <person name="Bai X."/>
            <person name="Wang H."/>
            <person name="Cheng W."/>
            <person name="Wang J."/>
            <person name="Ma M."/>
            <person name="Hu H."/>
            <person name="Song Z."/>
            <person name="Ma H."/>
            <person name="Fan Y."/>
            <person name="Du C."/>
            <person name="Xu J."/>
        </authorList>
    </citation>
    <scope>NUCLEOTIDE SEQUENCE</scope>
    <source>
        <strain evidence="2">CZ1</strain>
    </source>
</reference>
<dbReference type="PANTHER" id="PTHR43629:SF2">
    <property type="entry name" value="RHODANESE-LIKE_PPIC DOMAIN-CONTAINING PROTEIN 12, CHLOROPLASTIC"/>
    <property type="match status" value="1"/>
</dbReference>
<sequence>MSFSQITVEDLAQCLDNPNIQFVDVREPWEVEMASLKPFQNLPLSQFSEWAEQIYSQLDPETETLVLCHHGVRSAQMCHWLTQQGFTNVKNISGGIDAYSIAVDRSIPRY</sequence>
<dbReference type="SMART" id="SM00450">
    <property type="entry name" value="RHOD"/>
    <property type="match status" value="1"/>
</dbReference>
<dbReference type="RefSeq" id="WP_316428118.1">
    <property type="nucleotide sequence ID" value="NZ_CP130144.1"/>
</dbReference>
<dbReference type="AlphaFoldDB" id="A0AA96WYC7"/>
<dbReference type="Pfam" id="PF00581">
    <property type="entry name" value="Rhodanese"/>
    <property type="match status" value="1"/>
</dbReference>
<dbReference type="EMBL" id="CP130144">
    <property type="protein sequence ID" value="WNZ47443.1"/>
    <property type="molecule type" value="Genomic_DNA"/>
</dbReference>
<dbReference type="InterPro" id="IPR036873">
    <property type="entry name" value="Rhodanese-like_dom_sf"/>
</dbReference>
<dbReference type="SUPFAM" id="SSF52821">
    <property type="entry name" value="Rhodanese/Cell cycle control phosphatase"/>
    <property type="match status" value="1"/>
</dbReference>
<accession>A0AA96WYC7</accession>
<dbReference type="PROSITE" id="PS50206">
    <property type="entry name" value="RHODANESE_3"/>
    <property type="match status" value="1"/>
</dbReference>
<gene>
    <name evidence="2" type="ORF">Q2T42_06305</name>
</gene>
<evidence type="ECO:0000259" key="1">
    <source>
        <dbReference type="PROSITE" id="PS50206"/>
    </source>
</evidence>
<dbReference type="PANTHER" id="PTHR43629">
    <property type="entry name" value="PEPTIDYL-PROLYL CIS-TRANS ISOMERASE"/>
    <property type="match status" value="1"/>
</dbReference>
<dbReference type="Gene3D" id="3.40.250.10">
    <property type="entry name" value="Rhodanese-like domain"/>
    <property type="match status" value="1"/>
</dbReference>
<proteinExistence type="predicted"/>
<protein>
    <submittedName>
        <fullName evidence="2">Rhodanese-like domain-containing protein</fullName>
    </submittedName>
</protein>
<dbReference type="InterPro" id="IPR001763">
    <property type="entry name" value="Rhodanese-like_dom"/>
</dbReference>